<gene>
    <name evidence="2" type="ORF">SPAPADRAFT_63840</name>
</gene>
<protein>
    <recommendedName>
        <fullName evidence="1">Gfd2/YDR514C-like C-terminal domain-containing protein</fullName>
    </recommendedName>
</protein>
<dbReference type="KEGG" id="spaa:SPAPADRAFT_63840"/>
<organism evidence="3">
    <name type="scientific">Spathaspora passalidarum (strain NRRL Y-27907 / 11-Y1)</name>
    <dbReference type="NCBI Taxonomy" id="619300"/>
    <lineage>
        <taxon>Eukaryota</taxon>
        <taxon>Fungi</taxon>
        <taxon>Dikarya</taxon>
        <taxon>Ascomycota</taxon>
        <taxon>Saccharomycotina</taxon>
        <taxon>Pichiomycetes</taxon>
        <taxon>Debaryomycetaceae</taxon>
        <taxon>Spathaspora</taxon>
    </lineage>
</organism>
<dbReference type="AlphaFoldDB" id="G3AVQ6"/>
<accession>G3AVQ6</accession>
<dbReference type="InParanoid" id="G3AVQ6"/>
<evidence type="ECO:0000313" key="3">
    <source>
        <dbReference type="Proteomes" id="UP000000709"/>
    </source>
</evidence>
<name>G3AVQ6_SPAPN</name>
<dbReference type="SUPFAM" id="SSF53098">
    <property type="entry name" value="Ribonuclease H-like"/>
    <property type="match status" value="1"/>
</dbReference>
<feature type="domain" description="Gfd2/YDR514C-like C-terminal" evidence="1">
    <location>
        <begin position="122"/>
        <end position="286"/>
    </location>
</feature>
<dbReference type="Proteomes" id="UP000000709">
    <property type="component" value="Unassembled WGS sequence"/>
</dbReference>
<dbReference type="GO" id="GO:0005634">
    <property type="term" value="C:nucleus"/>
    <property type="evidence" value="ECO:0007669"/>
    <property type="project" value="TreeGrafter"/>
</dbReference>
<dbReference type="InterPro" id="IPR040151">
    <property type="entry name" value="Gfd2/YDR514C-like"/>
</dbReference>
<sequence>MLAQQFRTIGRRNNYFVSMGVEFGKRANFSRKSSTAGVYHGNSQKRIFDPAPRLRRYETDINLQTELSPEADLLKSRLLEGKPLSLDTYLQSDHFNFGEKQVSSLQLLEEYMKLVWSKDKPLVSIDCEAYEHAPKKITEIGVSILDPTKYSLSPQIQTIHIVIKEHLSLRNGKYVADNKNKFMGGISHVLSIKEANKMMQLLSQKYLVDKKGILVGHHVGSDIGFLKSLKISLPEDIDQIDTLKLHKISRNKGGSLHMILKALGIPYAHLHNAGNDAYYTLLVALAYCDPVVRLDKNLDVLLDGTKTVQVPVDHKDKALFYSVDSATQLMQDLF</sequence>
<dbReference type="InterPro" id="IPR048519">
    <property type="entry name" value="Gfd2/YDR514C-like_C"/>
</dbReference>
<dbReference type="GO" id="GO:0003676">
    <property type="term" value="F:nucleic acid binding"/>
    <property type="evidence" value="ECO:0007669"/>
    <property type="project" value="InterPro"/>
</dbReference>
<dbReference type="Pfam" id="PF21762">
    <property type="entry name" value="DEDDh_C"/>
    <property type="match status" value="1"/>
</dbReference>
<proteinExistence type="predicted"/>
<dbReference type="OrthoDB" id="5953249at2759"/>
<dbReference type="InterPro" id="IPR012337">
    <property type="entry name" value="RNaseH-like_sf"/>
</dbReference>
<dbReference type="InterPro" id="IPR036397">
    <property type="entry name" value="RNaseH_sf"/>
</dbReference>
<reference evidence="2 3" key="1">
    <citation type="journal article" date="2011" name="Proc. Natl. Acad. Sci. U.S.A.">
        <title>Comparative genomics of xylose-fermenting fungi for enhanced biofuel production.</title>
        <authorList>
            <person name="Wohlbach D.J."/>
            <person name="Kuo A."/>
            <person name="Sato T.K."/>
            <person name="Potts K.M."/>
            <person name="Salamov A.A."/>
            <person name="LaButti K.M."/>
            <person name="Sun H."/>
            <person name="Clum A."/>
            <person name="Pangilinan J.L."/>
            <person name="Lindquist E.A."/>
            <person name="Lucas S."/>
            <person name="Lapidus A."/>
            <person name="Jin M."/>
            <person name="Gunawan C."/>
            <person name="Balan V."/>
            <person name="Dale B.E."/>
            <person name="Jeffries T.W."/>
            <person name="Zinkel R."/>
            <person name="Barry K.W."/>
            <person name="Grigoriev I.V."/>
            <person name="Gasch A.P."/>
        </authorList>
    </citation>
    <scope>NUCLEOTIDE SEQUENCE [LARGE SCALE GENOMIC DNA]</scope>
    <source>
        <strain evidence="3">NRRL Y-27907 / 11-Y1</strain>
    </source>
</reference>
<dbReference type="STRING" id="619300.G3AVQ6"/>
<dbReference type="RefSeq" id="XP_007377987.1">
    <property type="nucleotide sequence ID" value="XM_007377925.1"/>
</dbReference>
<dbReference type="Gene3D" id="3.30.420.10">
    <property type="entry name" value="Ribonuclease H-like superfamily/Ribonuclease H"/>
    <property type="match status" value="1"/>
</dbReference>
<dbReference type="GeneID" id="18874937"/>
<dbReference type="eggNOG" id="ENOG502S9V8">
    <property type="taxonomic scope" value="Eukaryota"/>
</dbReference>
<dbReference type="HOGENOM" id="CLU_072858_0_0_1"/>
<dbReference type="PANTHER" id="PTHR28083">
    <property type="entry name" value="GOOD FOR FULL DBP5 ACTIVITY PROTEIN 2"/>
    <property type="match status" value="1"/>
</dbReference>
<keyword evidence="3" id="KW-1185">Reference proteome</keyword>
<evidence type="ECO:0000259" key="1">
    <source>
        <dbReference type="Pfam" id="PF21762"/>
    </source>
</evidence>
<evidence type="ECO:0000313" key="2">
    <source>
        <dbReference type="EMBL" id="EGW30221.1"/>
    </source>
</evidence>
<dbReference type="PANTHER" id="PTHR28083:SF1">
    <property type="entry name" value="GOOD FOR FULL DBP5 ACTIVITY PROTEIN 2"/>
    <property type="match status" value="1"/>
</dbReference>
<dbReference type="OMA" id="IAMDCES"/>
<dbReference type="EMBL" id="GL996506">
    <property type="protein sequence ID" value="EGW30221.1"/>
    <property type="molecule type" value="Genomic_DNA"/>
</dbReference>